<keyword evidence="2" id="KW-1133">Transmembrane helix</keyword>
<feature type="transmembrane region" description="Helical" evidence="2">
    <location>
        <begin position="158"/>
        <end position="184"/>
    </location>
</feature>
<gene>
    <name evidence="4" type="ORF">M4V62_10295</name>
</gene>
<feature type="signal peptide" evidence="3">
    <location>
        <begin position="1"/>
        <end position="19"/>
    </location>
</feature>
<keyword evidence="2" id="KW-0472">Membrane</keyword>
<evidence type="ECO:0000313" key="4">
    <source>
        <dbReference type="EMBL" id="UQT55451.1"/>
    </source>
</evidence>
<evidence type="ECO:0000256" key="2">
    <source>
        <dbReference type="SAM" id="Phobius"/>
    </source>
</evidence>
<feature type="chain" id="PRO_5046210764" evidence="3">
    <location>
        <begin position="20"/>
        <end position="352"/>
    </location>
</feature>
<dbReference type="EMBL" id="CP097289">
    <property type="protein sequence ID" value="UQT55451.1"/>
    <property type="molecule type" value="Genomic_DNA"/>
</dbReference>
<proteinExistence type="predicted"/>
<organism evidence="4 5">
    <name type="scientific">Streptomyces durmitorensis</name>
    <dbReference type="NCBI Taxonomy" id="319947"/>
    <lineage>
        <taxon>Bacteria</taxon>
        <taxon>Bacillati</taxon>
        <taxon>Actinomycetota</taxon>
        <taxon>Actinomycetes</taxon>
        <taxon>Kitasatosporales</taxon>
        <taxon>Streptomycetaceae</taxon>
        <taxon>Streptomyces</taxon>
    </lineage>
</organism>
<dbReference type="SUPFAM" id="SSF103481">
    <property type="entry name" value="Multidrug resistance efflux transporter EmrE"/>
    <property type="match status" value="1"/>
</dbReference>
<dbReference type="NCBIfam" id="NF038012">
    <property type="entry name" value="DMT_1"/>
    <property type="match status" value="1"/>
</dbReference>
<feature type="compositionally biased region" description="Low complexity" evidence="1">
    <location>
        <begin position="320"/>
        <end position="334"/>
    </location>
</feature>
<dbReference type="PANTHER" id="PTHR40761">
    <property type="entry name" value="CONSERVED INTEGRAL MEMBRANE ALANINE VALINE AND LEUCINE RICH PROTEIN-RELATED"/>
    <property type="match status" value="1"/>
</dbReference>
<protein>
    <submittedName>
        <fullName evidence="4">DMT family transporter</fullName>
    </submittedName>
</protein>
<keyword evidence="2" id="KW-0812">Transmembrane</keyword>
<feature type="transmembrane region" description="Helical" evidence="2">
    <location>
        <begin position="196"/>
        <end position="215"/>
    </location>
</feature>
<dbReference type="InterPro" id="IPR037185">
    <property type="entry name" value="EmrE-like"/>
</dbReference>
<dbReference type="RefSeq" id="WP_249586940.1">
    <property type="nucleotide sequence ID" value="NZ_BAAAQL010000008.1"/>
</dbReference>
<accession>A0ABY4PPB2</accession>
<keyword evidence="3" id="KW-0732">Signal</keyword>
<feature type="transmembrane region" description="Helical" evidence="2">
    <location>
        <begin position="227"/>
        <end position="246"/>
    </location>
</feature>
<name>A0ABY4PPB2_9ACTN</name>
<dbReference type="Proteomes" id="UP000829992">
    <property type="component" value="Chromosome"/>
</dbReference>
<feature type="region of interest" description="Disordered" evidence="1">
    <location>
        <begin position="301"/>
        <end position="352"/>
    </location>
</feature>
<feature type="transmembrane region" description="Helical" evidence="2">
    <location>
        <begin position="252"/>
        <end position="274"/>
    </location>
</feature>
<feature type="compositionally biased region" description="Basic and acidic residues" evidence="1">
    <location>
        <begin position="335"/>
        <end position="352"/>
    </location>
</feature>
<feature type="transmembrane region" description="Helical" evidence="2">
    <location>
        <begin position="45"/>
        <end position="64"/>
    </location>
</feature>
<reference evidence="4 5" key="1">
    <citation type="submission" date="2022-05" db="EMBL/GenBank/DDBJ databases">
        <authorList>
            <person name="Zhou X."/>
            <person name="Li K."/>
            <person name="Man Y."/>
        </authorList>
    </citation>
    <scope>NUCLEOTIDE SEQUENCE [LARGE SCALE GENOMIC DNA]</scope>
    <source>
        <strain evidence="4 5">MS405</strain>
    </source>
</reference>
<evidence type="ECO:0000256" key="1">
    <source>
        <dbReference type="SAM" id="MobiDB-lite"/>
    </source>
</evidence>
<evidence type="ECO:0000313" key="5">
    <source>
        <dbReference type="Proteomes" id="UP000829992"/>
    </source>
</evidence>
<feature type="transmembrane region" description="Helical" evidence="2">
    <location>
        <begin position="100"/>
        <end position="119"/>
    </location>
</feature>
<evidence type="ECO:0000256" key="3">
    <source>
        <dbReference type="SAM" id="SignalP"/>
    </source>
</evidence>
<dbReference type="PANTHER" id="PTHR40761:SF1">
    <property type="entry name" value="CONSERVED INTEGRAL MEMBRANE ALANINE VALINE AND LEUCINE RICH PROTEIN-RELATED"/>
    <property type="match status" value="1"/>
</dbReference>
<sequence>MSSVLLAVSLACISSVVYAGAAVVQELAASGTTRPGDLSMLRRSTWWLAAALNLVGGALHVGALRYGSLTMVQSLGALTLVAAVPMSAATHRRRVAARQWSGTALTVSGLIGVLLFARATGPGDEASFAELLVVGGITALVLAASFSAAVLSRRRSAASLWFAVGAGASFGAASVLTQTVVMALSHRGLSGFRQPAIALAGLAVAVLSLAGALLSHNAYRFGLGAPLATLTLVNPLYAGAVGLTLLDQHHAAGLHSAMGATAAVAVTGAGVFLLTRAAPSAGSPLPNPALPNSGLPNCGLPNSAAVGTAPGEPATGYEATRFTRPTPRQRTFGRSRSDGTRTRRTREPAGSA</sequence>
<keyword evidence="5" id="KW-1185">Reference proteome</keyword>
<feature type="transmembrane region" description="Helical" evidence="2">
    <location>
        <begin position="131"/>
        <end position="151"/>
    </location>
</feature>